<dbReference type="GO" id="GO:0005874">
    <property type="term" value="C:microtubule"/>
    <property type="evidence" value="ECO:0007669"/>
    <property type="project" value="UniProtKB-KW"/>
</dbReference>
<feature type="region of interest" description="Disordered" evidence="11">
    <location>
        <begin position="795"/>
        <end position="819"/>
    </location>
</feature>
<feature type="binding site" evidence="9">
    <location>
        <begin position="106"/>
        <end position="113"/>
    </location>
    <ligand>
        <name>ATP</name>
        <dbReference type="ChEBI" id="CHEBI:30616"/>
    </ligand>
</feature>
<evidence type="ECO:0000256" key="11">
    <source>
        <dbReference type="SAM" id="MobiDB-lite"/>
    </source>
</evidence>
<gene>
    <name evidence="13" type="ORF">FOL47_001988</name>
</gene>
<keyword evidence="5 9" id="KW-0067">ATP-binding</keyword>
<evidence type="ECO:0000256" key="3">
    <source>
        <dbReference type="ARBA" id="ARBA00022701"/>
    </source>
</evidence>
<proteinExistence type="inferred from homology"/>
<dbReference type="PANTHER" id="PTHR47117">
    <property type="entry name" value="STAR-RELATED LIPID TRANSFER PROTEIN 9"/>
    <property type="match status" value="1"/>
</dbReference>
<evidence type="ECO:0000256" key="1">
    <source>
        <dbReference type="ARBA" id="ARBA00004245"/>
    </source>
</evidence>
<comment type="caution">
    <text evidence="13">The sequence shown here is derived from an EMBL/GenBank/DDBJ whole genome shotgun (WGS) entry which is preliminary data.</text>
</comment>
<evidence type="ECO:0000256" key="5">
    <source>
        <dbReference type="ARBA" id="ARBA00022840"/>
    </source>
</evidence>
<organism evidence="13 14">
    <name type="scientific">Perkinsus chesapeaki</name>
    <name type="common">Clam parasite</name>
    <name type="synonym">Perkinsus andrewsi</name>
    <dbReference type="NCBI Taxonomy" id="330153"/>
    <lineage>
        <taxon>Eukaryota</taxon>
        <taxon>Sar</taxon>
        <taxon>Alveolata</taxon>
        <taxon>Perkinsozoa</taxon>
        <taxon>Perkinsea</taxon>
        <taxon>Perkinsida</taxon>
        <taxon>Perkinsidae</taxon>
        <taxon>Perkinsus</taxon>
    </lineage>
</organism>
<dbReference type="InterPro" id="IPR008984">
    <property type="entry name" value="SMAD_FHA_dom_sf"/>
</dbReference>
<keyword evidence="2" id="KW-0963">Cytoplasm</keyword>
<dbReference type="GO" id="GO:0007018">
    <property type="term" value="P:microtubule-based movement"/>
    <property type="evidence" value="ECO:0007669"/>
    <property type="project" value="InterPro"/>
</dbReference>
<keyword evidence="6 10" id="KW-0175">Coiled coil</keyword>
<dbReference type="Pfam" id="PF16183">
    <property type="entry name" value="Kinesin_assoc"/>
    <property type="match status" value="1"/>
</dbReference>
<dbReference type="InterPro" id="IPR036961">
    <property type="entry name" value="Kinesin_motor_dom_sf"/>
</dbReference>
<dbReference type="InterPro" id="IPR032405">
    <property type="entry name" value="Kinesin_assoc"/>
</dbReference>
<feature type="domain" description="Kinesin motor" evidence="12">
    <location>
        <begin position="20"/>
        <end position="207"/>
    </location>
</feature>
<sequence>MTEHPATSTSLEDDSTETGNINVAVRIRSWPNVPDSSPCILHDGNKTLSIKDSSNNERTFTVDYVFDSADHGSSRYATQENIYSEIGSTILKNSLQGFNGCLFAYGQTGSGKSYTMHGQSGSYSGKKRGIIPRLSRGLFDAGRDSVGQLRMWLSYPEIYNEHLRDLLAVDDDNRDLTVMEHPGIGVYVRDLTEAVLQTPEDVEKLLQCDKPPPMNAAKINIDRNEQVLQDLQLEIGSLRRQLQSQKSMTRSTEVAMLTRELKERERLVADMRKSYESQLEASKEMLRVREAALADMGLSSSEINAAFGVGDDTPYMLNVSQDPMLSGSLIYYFQTDATTTIGSSPTESQMVLRGIGIPDSLCQVINEGNKRLAISLTDVGAQAGGRVLVNGRVIRPGDPPRRIRHLDRLVFGRAHCMSLIIPKSREARSAANQAIDGTPSDVVYDDFVREIVHDDSSEAFQELRHYIEEVKNKLNEQQMAEFVQVLKTICPLVDEANDMSSELRPQMNFRFEVELIWDIYNSPARDLIVIRLLEFHKNSDGPEDGTNATVAYVGLELLMCESKVLCYWSSQRFRHQLDVMRDLYHRVQIGSVSRRDVETGKFFKTAEGRLLDAWSDEPTDVKTHCEFSTRASLNKEIEQMKESLVSSAAAPTTRRRSTVLHSITGSNAALVFESPEEPKPEEVAAAVVPAVLKKALNQPPSELEELRRRNTELAAVNASLEQENEKLRQLLLEKTASRAPENLTASDTSLLSKTWGSFAPSIQKSISQTVLPDAATSKLLPSSLVYAPSQSVHVHQRGLSRSQSGNHLIPPPTPSVRPASRYGVLLTTSPSYQPVVPALQNQSMAPPPQARTASFPSQKLSLSSSTPSLTRNQTTLNQYQRADVRSVSPGGKHEPRVVSMHVYPVGVVPRCIKSQREVSLASFGHLIETLFGGPARAMSYFDPARRGQVNYSDFAHLLAAVTRRDWVMTPKGRGHASHDTLFGCDDANLFANLDQGGKGLLTIQDFVYAHMCAHAWSQGMALPPPPR</sequence>
<dbReference type="GO" id="GO:0005524">
    <property type="term" value="F:ATP binding"/>
    <property type="evidence" value="ECO:0007669"/>
    <property type="project" value="UniProtKB-UniRule"/>
</dbReference>
<reference evidence="13 14" key="1">
    <citation type="submission" date="2020-04" db="EMBL/GenBank/DDBJ databases">
        <title>Perkinsus chesapeaki whole genome sequence.</title>
        <authorList>
            <person name="Bogema D.R."/>
        </authorList>
    </citation>
    <scope>NUCLEOTIDE SEQUENCE [LARGE SCALE GENOMIC DNA]</scope>
    <source>
        <strain evidence="13">ATCC PRA-425</strain>
    </source>
</reference>
<dbReference type="PROSITE" id="PS50067">
    <property type="entry name" value="KINESIN_MOTOR_2"/>
    <property type="match status" value="1"/>
</dbReference>
<comment type="similarity">
    <text evidence="9">Belongs to the TRAFAC class myosin-kinesin ATPase superfamily. Kinesin family.</text>
</comment>
<keyword evidence="14" id="KW-1185">Reference proteome</keyword>
<dbReference type="GO" id="GO:0008017">
    <property type="term" value="F:microtubule binding"/>
    <property type="evidence" value="ECO:0007669"/>
    <property type="project" value="InterPro"/>
</dbReference>
<evidence type="ECO:0000256" key="9">
    <source>
        <dbReference type="PROSITE-ProRule" id="PRU00283"/>
    </source>
</evidence>
<evidence type="ECO:0000259" key="12">
    <source>
        <dbReference type="PROSITE" id="PS50067"/>
    </source>
</evidence>
<dbReference type="EMBL" id="JAAPAO010000150">
    <property type="protein sequence ID" value="KAF4670521.1"/>
    <property type="molecule type" value="Genomic_DNA"/>
</dbReference>
<evidence type="ECO:0000313" key="14">
    <source>
        <dbReference type="Proteomes" id="UP000591131"/>
    </source>
</evidence>
<dbReference type="InterPro" id="IPR001752">
    <property type="entry name" value="Kinesin_motor_dom"/>
</dbReference>
<keyword evidence="3" id="KW-0493">Microtubule</keyword>
<evidence type="ECO:0000256" key="10">
    <source>
        <dbReference type="SAM" id="Coils"/>
    </source>
</evidence>
<dbReference type="Pfam" id="PF00225">
    <property type="entry name" value="Kinesin"/>
    <property type="match status" value="1"/>
</dbReference>
<name>A0A7J6MHQ0_PERCH</name>
<evidence type="ECO:0000256" key="8">
    <source>
        <dbReference type="ARBA" id="ARBA00023212"/>
    </source>
</evidence>
<dbReference type="Gene3D" id="6.10.250.2520">
    <property type="match status" value="1"/>
</dbReference>
<dbReference type="OrthoDB" id="441556at2759"/>
<evidence type="ECO:0000256" key="7">
    <source>
        <dbReference type="ARBA" id="ARBA00023175"/>
    </source>
</evidence>
<feature type="compositionally biased region" description="Polar residues" evidence="11">
    <location>
        <begin position="795"/>
        <end position="806"/>
    </location>
</feature>
<comment type="subcellular location">
    <subcellularLocation>
        <location evidence="1">Cytoplasm</location>
        <location evidence="1">Cytoskeleton</location>
    </subcellularLocation>
</comment>
<protein>
    <recommendedName>
        <fullName evidence="12">Kinesin motor domain-containing protein</fullName>
    </recommendedName>
</protein>
<dbReference type="Gene3D" id="2.60.200.20">
    <property type="match status" value="1"/>
</dbReference>
<dbReference type="Proteomes" id="UP000591131">
    <property type="component" value="Unassembled WGS sequence"/>
</dbReference>
<dbReference type="AlphaFoldDB" id="A0A7J6MHQ0"/>
<dbReference type="GO" id="GO:0003777">
    <property type="term" value="F:microtubule motor activity"/>
    <property type="evidence" value="ECO:0007669"/>
    <property type="project" value="InterPro"/>
</dbReference>
<feature type="region of interest" description="Disordered" evidence="11">
    <location>
        <begin position="841"/>
        <end position="873"/>
    </location>
</feature>
<dbReference type="SMART" id="SM00129">
    <property type="entry name" value="KISc"/>
    <property type="match status" value="1"/>
</dbReference>
<keyword evidence="4 9" id="KW-0547">Nucleotide-binding</keyword>
<feature type="coiled-coil region" evidence="10">
    <location>
        <begin position="703"/>
        <end position="737"/>
    </location>
</feature>
<keyword evidence="8" id="KW-0206">Cytoskeleton</keyword>
<evidence type="ECO:0000256" key="4">
    <source>
        <dbReference type="ARBA" id="ARBA00022741"/>
    </source>
</evidence>
<evidence type="ECO:0000313" key="13">
    <source>
        <dbReference type="EMBL" id="KAF4670521.1"/>
    </source>
</evidence>
<dbReference type="SUPFAM" id="SSF49879">
    <property type="entry name" value="SMAD/FHA domain"/>
    <property type="match status" value="1"/>
</dbReference>
<dbReference type="SUPFAM" id="SSF52540">
    <property type="entry name" value="P-loop containing nucleoside triphosphate hydrolases"/>
    <property type="match status" value="1"/>
</dbReference>
<feature type="compositionally biased region" description="Low complexity" evidence="11">
    <location>
        <begin position="854"/>
        <end position="870"/>
    </location>
</feature>
<keyword evidence="7 9" id="KW-0505">Motor protein</keyword>
<evidence type="ECO:0000256" key="2">
    <source>
        <dbReference type="ARBA" id="ARBA00022490"/>
    </source>
</evidence>
<dbReference type="InterPro" id="IPR027417">
    <property type="entry name" value="P-loop_NTPase"/>
</dbReference>
<evidence type="ECO:0000256" key="6">
    <source>
        <dbReference type="ARBA" id="ARBA00023054"/>
    </source>
</evidence>
<accession>A0A7J6MHQ0</accession>
<dbReference type="Gene3D" id="3.40.850.10">
    <property type="entry name" value="Kinesin motor domain"/>
    <property type="match status" value="1"/>
</dbReference>
<feature type="coiled-coil region" evidence="10">
    <location>
        <begin position="214"/>
        <end position="248"/>
    </location>
</feature>